<dbReference type="Pfam" id="PF02687">
    <property type="entry name" value="FtsX"/>
    <property type="match status" value="1"/>
</dbReference>
<dbReference type="GO" id="GO:0051301">
    <property type="term" value="P:cell division"/>
    <property type="evidence" value="ECO:0007669"/>
    <property type="project" value="UniProtKB-KW"/>
</dbReference>
<keyword evidence="7 11" id="KW-1133">Transmembrane helix</keyword>
<protein>
    <recommendedName>
        <fullName evidence="3 10">Cell division protein FtsX</fullName>
    </recommendedName>
</protein>
<keyword evidence="4 10" id="KW-1003">Cell membrane</keyword>
<dbReference type="PANTHER" id="PTHR47755:SF1">
    <property type="entry name" value="CELL DIVISION PROTEIN FTSX"/>
    <property type="match status" value="1"/>
</dbReference>
<evidence type="ECO:0000256" key="7">
    <source>
        <dbReference type="ARBA" id="ARBA00022989"/>
    </source>
</evidence>
<evidence type="ECO:0000256" key="3">
    <source>
        <dbReference type="ARBA" id="ARBA00021907"/>
    </source>
</evidence>
<evidence type="ECO:0000256" key="11">
    <source>
        <dbReference type="SAM" id="Phobius"/>
    </source>
</evidence>
<name>A0A1G7SG71_9LACT</name>
<evidence type="ECO:0000259" key="12">
    <source>
        <dbReference type="Pfam" id="PF02687"/>
    </source>
</evidence>
<dbReference type="EMBL" id="FNCK01000004">
    <property type="protein sequence ID" value="SDG22065.1"/>
    <property type="molecule type" value="Genomic_DNA"/>
</dbReference>
<dbReference type="STRING" id="120956.SAMN05421791_10416"/>
<keyword evidence="15" id="KW-1185">Reference proteome</keyword>
<evidence type="ECO:0000256" key="5">
    <source>
        <dbReference type="ARBA" id="ARBA00022618"/>
    </source>
</evidence>
<feature type="transmembrane region" description="Helical" evidence="11">
    <location>
        <begin position="218"/>
        <end position="241"/>
    </location>
</feature>
<dbReference type="AlphaFoldDB" id="A0A1G7SG71"/>
<evidence type="ECO:0000256" key="8">
    <source>
        <dbReference type="ARBA" id="ARBA00023136"/>
    </source>
</evidence>
<proteinExistence type="inferred from homology"/>
<evidence type="ECO:0000256" key="10">
    <source>
        <dbReference type="PIRNR" id="PIRNR003097"/>
    </source>
</evidence>
<comment type="subcellular location">
    <subcellularLocation>
        <location evidence="1">Cell membrane</location>
        <topology evidence="1">Multi-pass membrane protein</topology>
    </subcellularLocation>
</comment>
<feature type="domain" description="FtsX extracellular" evidence="13">
    <location>
        <begin position="60"/>
        <end position="148"/>
    </location>
</feature>
<keyword evidence="5 10" id="KW-0132">Cell division</keyword>
<feature type="transmembrane region" description="Helical" evidence="11">
    <location>
        <begin position="166"/>
        <end position="187"/>
    </location>
</feature>
<dbReference type="InterPro" id="IPR003838">
    <property type="entry name" value="ABC3_permease_C"/>
</dbReference>
<dbReference type="Proteomes" id="UP000199708">
    <property type="component" value="Unassembled WGS sequence"/>
</dbReference>
<feature type="transmembrane region" description="Helical" evidence="11">
    <location>
        <begin position="21"/>
        <end position="47"/>
    </location>
</feature>
<dbReference type="PIRSF" id="PIRSF003097">
    <property type="entry name" value="FtsX"/>
    <property type="match status" value="1"/>
</dbReference>
<dbReference type="OrthoDB" id="9812531at2"/>
<gene>
    <name evidence="14" type="ORF">SAMN05421791_10416</name>
</gene>
<evidence type="ECO:0000313" key="15">
    <source>
        <dbReference type="Proteomes" id="UP000199708"/>
    </source>
</evidence>
<dbReference type="RefSeq" id="WP_090289711.1">
    <property type="nucleotide sequence ID" value="NZ_FNCK01000004.1"/>
</dbReference>
<sequence>MKWIRSYIRHLRDGMRNLFRNGWMTSASIIVMSLTLFLLGTFLVLVLNINQLTETIENEIQVRVMIDPLAEVPDEQKLGNEIANIDHVTKVIYRSAEDELATYQEVITEDFDVLKDKNPLNNMYLVTVDSANSLEAVTEEVKSLKWVQNANIGSINLEGLIQSIDVLRYVIAILGTIFILIAILLVSNTIKITIQSRSREIEIMELVGAKKSYIKAPFVIEGGCVGIIGAVFSSIGLYFSYQAILSLAQELLAFNPNYAMPIYPNILYIAGVLVVLGYLLGILAAKRAVNKSLK</sequence>
<evidence type="ECO:0000256" key="4">
    <source>
        <dbReference type="ARBA" id="ARBA00022475"/>
    </source>
</evidence>
<dbReference type="GO" id="GO:0005886">
    <property type="term" value="C:plasma membrane"/>
    <property type="evidence" value="ECO:0007669"/>
    <property type="project" value="UniProtKB-SubCell"/>
</dbReference>
<dbReference type="Pfam" id="PF18075">
    <property type="entry name" value="FtsX_ECD"/>
    <property type="match status" value="1"/>
</dbReference>
<feature type="domain" description="ABC3 transporter permease C-terminal" evidence="12">
    <location>
        <begin position="173"/>
        <end position="292"/>
    </location>
</feature>
<evidence type="ECO:0000256" key="2">
    <source>
        <dbReference type="ARBA" id="ARBA00007379"/>
    </source>
</evidence>
<dbReference type="Gene3D" id="3.30.70.3040">
    <property type="match status" value="1"/>
</dbReference>
<comment type="function">
    <text evidence="10">Part of the ABC transporter FtsEX involved in asymmetric cellular division facilitating the initiation of sporulation.</text>
</comment>
<organism evidence="14 15">
    <name type="scientific">Facklamia miroungae</name>
    <dbReference type="NCBI Taxonomy" id="120956"/>
    <lineage>
        <taxon>Bacteria</taxon>
        <taxon>Bacillati</taxon>
        <taxon>Bacillota</taxon>
        <taxon>Bacilli</taxon>
        <taxon>Lactobacillales</taxon>
        <taxon>Aerococcaceae</taxon>
        <taxon>Facklamia</taxon>
    </lineage>
</organism>
<comment type="similarity">
    <text evidence="2 10">Belongs to the ABC-4 integral membrane protein family. FtsX subfamily.</text>
</comment>
<evidence type="ECO:0000256" key="6">
    <source>
        <dbReference type="ARBA" id="ARBA00022692"/>
    </source>
</evidence>
<dbReference type="InterPro" id="IPR004513">
    <property type="entry name" value="FtsX"/>
</dbReference>
<feature type="transmembrane region" description="Helical" evidence="11">
    <location>
        <begin position="261"/>
        <end position="285"/>
    </location>
</feature>
<keyword evidence="9 10" id="KW-0131">Cell cycle</keyword>
<keyword evidence="8 10" id="KW-0472">Membrane</keyword>
<reference evidence="14 15" key="1">
    <citation type="submission" date="2016-10" db="EMBL/GenBank/DDBJ databases">
        <authorList>
            <person name="de Groot N.N."/>
        </authorList>
    </citation>
    <scope>NUCLEOTIDE SEQUENCE [LARGE SCALE GENOMIC DNA]</scope>
    <source>
        <strain evidence="14 15">ATCC BAA-466</strain>
    </source>
</reference>
<evidence type="ECO:0000256" key="1">
    <source>
        <dbReference type="ARBA" id="ARBA00004651"/>
    </source>
</evidence>
<evidence type="ECO:0000313" key="14">
    <source>
        <dbReference type="EMBL" id="SDG22065.1"/>
    </source>
</evidence>
<evidence type="ECO:0000256" key="9">
    <source>
        <dbReference type="ARBA" id="ARBA00023306"/>
    </source>
</evidence>
<dbReference type="InterPro" id="IPR058204">
    <property type="entry name" value="FtsX_firmicutes-type"/>
</dbReference>
<accession>A0A1G7SG71</accession>
<dbReference type="NCBIfam" id="NF038347">
    <property type="entry name" value="FtsX_Gpos"/>
    <property type="match status" value="1"/>
</dbReference>
<keyword evidence="6 11" id="KW-0812">Transmembrane</keyword>
<dbReference type="InterPro" id="IPR040690">
    <property type="entry name" value="FtsX_ECD"/>
</dbReference>
<evidence type="ECO:0000259" key="13">
    <source>
        <dbReference type="Pfam" id="PF18075"/>
    </source>
</evidence>
<dbReference type="PANTHER" id="PTHR47755">
    <property type="entry name" value="CELL DIVISION PROTEIN FTSX"/>
    <property type="match status" value="1"/>
</dbReference>